<organism evidence="2 3">
    <name type="scientific">Hallella faecis</name>
    <dbReference type="NCBI Taxonomy" id="2841596"/>
    <lineage>
        <taxon>Bacteria</taxon>
        <taxon>Pseudomonadati</taxon>
        <taxon>Bacteroidota</taxon>
        <taxon>Bacteroidia</taxon>
        <taxon>Bacteroidales</taxon>
        <taxon>Prevotellaceae</taxon>
        <taxon>Hallella</taxon>
    </lineage>
</organism>
<reference evidence="2 3" key="1">
    <citation type="submission" date="2024-04" db="EMBL/GenBank/DDBJ databases">
        <title>Human intestinal bacterial collection.</title>
        <authorList>
            <person name="Pauvert C."/>
            <person name="Hitch T.C.A."/>
            <person name="Clavel T."/>
        </authorList>
    </citation>
    <scope>NUCLEOTIDE SEQUENCE [LARGE SCALE GENOMIC DNA]</scope>
    <source>
        <strain evidence="2 3">CLA-AA-H145</strain>
    </source>
</reference>
<dbReference type="Proteomes" id="UP001487296">
    <property type="component" value="Unassembled WGS sequence"/>
</dbReference>
<protein>
    <submittedName>
        <fullName evidence="2">Glycosyltransferase</fullName>
        <ecNumber evidence="2">2.4.-.-</ecNumber>
    </submittedName>
</protein>
<dbReference type="EC" id="2.4.-.-" evidence="2"/>
<sequence length="290" mass="33782">MADNRALPAFTVFTITYRRTAELGRLFASLCRQTCKDFVWLIVSDETNDATRQAVDQWREQADFDICYVELTHGGKTRAMREGFRHVRTPLMIDIDDDDELVPHCVAVFKEAWQAVERQGRADIGMINALSVDDEGRVVGRMAAQSGCEDSDYITMEWTRGCAAEYIISRRTATVADAALFDDRGTWLADRVVNVRESVYWNRLARRWNTRYLYQPLRIYHTAGASRLSAQRFDRQKCVDYAFSNYVMLRELRGRWHENCRTTLKYMAEWVYCVLRAPSILVSLFARREH</sequence>
<keyword evidence="2" id="KW-0808">Transferase</keyword>
<dbReference type="InterPro" id="IPR001173">
    <property type="entry name" value="Glyco_trans_2-like"/>
</dbReference>
<dbReference type="RefSeq" id="WP_215760328.1">
    <property type="nucleotide sequence ID" value="NZ_JAHKBE010000039.1"/>
</dbReference>
<dbReference type="EMBL" id="JBBNFP010000038">
    <property type="protein sequence ID" value="MEQ2487248.1"/>
    <property type="molecule type" value="Genomic_DNA"/>
</dbReference>
<evidence type="ECO:0000259" key="1">
    <source>
        <dbReference type="Pfam" id="PF00535"/>
    </source>
</evidence>
<dbReference type="Pfam" id="PF00535">
    <property type="entry name" value="Glycos_transf_2"/>
    <property type="match status" value="1"/>
</dbReference>
<evidence type="ECO:0000313" key="2">
    <source>
        <dbReference type="EMBL" id="MEQ2487248.1"/>
    </source>
</evidence>
<feature type="domain" description="Glycosyltransferase 2-like" evidence="1">
    <location>
        <begin position="11"/>
        <end position="114"/>
    </location>
</feature>
<gene>
    <name evidence="2" type="ORF">AAAT34_09325</name>
</gene>
<name>A0ABV1FSB2_9BACT</name>
<dbReference type="CDD" id="cd00761">
    <property type="entry name" value="Glyco_tranf_GTA_type"/>
    <property type="match status" value="1"/>
</dbReference>
<accession>A0ABV1FSB2</accession>
<dbReference type="InterPro" id="IPR029044">
    <property type="entry name" value="Nucleotide-diphossugar_trans"/>
</dbReference>
<dbReference type="Gene3D" id="3.90.550.10">
    <property type="entry name" value="Spore Coat Polysaccharide Biosynthesis Protein SpsA, Chain A"/>
    <property type="match status" value="1"/>
</dbReference>
<comment type="caution">
    <text evidence="2">The sequence shown here is derived from an EMBL/GenBank/DDBJ whole genome shotgun (WGS) entry which is preliminary data.</text>
</comment>
<dbReference type="GO" id="GO:0016757">
    <property type="term" value="F:glycosyltransferase activity"/>
    <property type="evidence" value="ECO:0007669"/>
    <property type="project" value="UniProtKB-KW"/>
</dbReference>
<keyword evidence="3" id="KW-1185">Reference proteome</keyword>
<evidence type="ECO:0000313" key="3">
    <source>
        <dbReference type="Proteomes" id="UP001487296"/>
    </source>
</evidence>
<dbReference type="SUPFAM" id="SSF53448">
    <property type="entry name" value="Nucleotide-diphospho-sugar transferases"/>
    <property type="match status" value="1"/>
</dbReference>
<keyword evidence="2" id="KW-0328">Glycosyltransferase</keyword>
<proteinExistence type="predicted"/>